<dbReference type="PROSITE" id="PS50943">
    <property type="entry name" value="HTH_CROC1"/>
    <property type="match status" value="1"/>
</dbReference>
<dbReference type="Gene3D" id="1.10.260.40">
    <property type="entry name" value="lambda repressor-like DNA-binding domains"/>
    <property type="match status" value="1"/>
</dbReference>
<dbReference type="Proteomes" id="UP000588586">
    <property type="component" value="Unassembled WGS sequence"/>
</dbReference>
<reference evidence="2 3" key="1">
    <citation type="submission" date="2020-04" db="EMBL/GenBank/DDBJ databases">
        <title>Knoellia sp. isolate from air conditioner.</title>
        <authorList>
            <person name="Chea S."/>
            <person name="Kim D.-U."/>
        </authorList>
    </citation>
    <scope>NUCLEOTIDE SEQUENCE [LARGE SCALE GENOMIC DNA]</scope>
    <source>
        <strain evidence="2 3">DB2414S</strain>
    </source>
</reference>
<name>A0A849HD63_9MICO</name>
<proteinExistence type="predicted"/>
<evidence type="ECO:0000259" key="1">
    <source>
        <dbReference type="PROSITE" id="PS50943"/>
    </source>
</evidence>
<feature type="domain" description="HTH cro/C1-type" evidence="1">
    <location>
        <begin position="24"/>
        <end position="60"/>
    </location>
</feature>
<comment type="caution">
    <text evidence="2">The sequence shown here is derived from an EMBL/GenBank/DDBJ whole genome shotgun (WGS) entry which is preliminary data.</text>
</comment>
<organism evidence="2 3">
    <name type="scientific">Knoellia koreensis</name>
    <dbReference type="NCBI Taxonomy" id="2730921"/>
    <lineage>
        <taxon>Bacteria</taxon>
        <taxon>Bacillati</taxon>
        <taxon>Actinomycetota</taxon>
        <taxon>Actinomycetes</taxon>
        <taxon>Micrococcales</taxon>
        <taxon>Intrasporangiaceae</taxon>
        <taxon>Knoellia</taxon>
    </lineage>
</organism>
<keyword evidence="3" id="KW-1185">Reference proteome</keyword>
<sequence>MERESRGMNYDSLSKRTEAAGCKIHASALWKIEKGDPPRRITVDELVVLSKVFGVPMAELVTDPELQLPGHAIELAEKAAAAFLDAYQLSMEAEDAARRAGELMEQLRSAIGDRHELAAHIAEAVDANHPEWAVGLEEHHISQMVVEALRAIATGEEQGNA</sequence>
<dbReference type="InterPro" id="IPR010982">
    <property type="entry name" value="Lambda_DNA-bd_dom_sf"/>
</dbReference>
<dbReference type="EMBL" id="JABEPQ010000001">
    <property type="protein sequence ID" value="NNM44583.1"/>
    <property type="molecule type" value="Genomic_DNA"/>
</dbReference>
<accession>A0A849HD63</accession>
<dbReference type="GO" id="GO:0003677">
    <property type="term" value="F:DNA binding"/>
    <property type="evidence" value="ECO:0007669"/>
    <property type="project" value="InterPro"/>
</dbReference>
<dbReference type="SUPFAM" id="SSF47413">
    <property type="entry name" value="lambda repressor-like DNA-binding domains"/>
    <property type="match status" value="1"/>
</dbReference>
<gene>
    <name evidence="2" type="ORF">HJG52_00995</name>
</gene>
<dbReference type="InterPro" id="IPR001387">
    <property type="entry name" value="Cro/C1-type_HTH"/>
</dbReference>
<dbReference type="AlphaFoldDB" id="A0A849HD63"/>
<dbReference type="RefSeq" id="WP_171241722.1">
    <property type="nucleotide sequence ID" value="NZ_JABEPQ010000001.1"/>
</dbReference>
<evidence type="ECO:0000313" key="2">
    <source>
        <dbReference type="EMBL" id="NNM44583.1"/>
    </source>
</evidence>
<protein>
    <submittedName>
        <fullName evidence="2">Helix-turn-helix transcriptional regulator</fullName>
    </submittedName>
</protein>
<evidence type="ECO:0000313" key="3">
    <source>
        <dbReference type="Proteomes" id="UP000588586"/>
    </source>
</evidence>